<evidence type="ECO:0000313" key="2">
    <source>
        <dbReference type="Proteomes" id="UP000189229"/>
    </source>
</evidence>
<gene>
    <name evidence="1" type="ORF">BZL30_1926</name>
</gene>
<reference evidence="1 2" key="1">
    <citation type="submission" date="2017-02" db="EMBL/GenBank/DDBJ databases">
        <title>Complete genome sequences of Mycobacterium kansasii strains isolated from rhesus macaques.</title>
        <authorList>
            <person name="Panda A."/>
            <person name="Nagaraj S."/>
            <person name="Zhao X."/>
            <person name="Tettelin H."/>
            <person name="Detolla L.J."/>
        </authorList>
    </citation>
    <scope>NUCLEOTIDE SEQUENCE [LARGE SCALE GENOMIC DNA]</scope>
    <source>
        <strain evidence="1 2">11-3813</strain>
    </source>
</reference>
<name>A0A1V3XH75_MYCKA</name>
<organism evidence="1 2">
    <name type="scientific">Mycobacterium kansasii</name>
    <dbReference type="NCBI Taxonomy" id="1768"/>
    <lineage>
        <taxon>Bacteria</taxon>
        <taxon>Bacillati</taxon>
        <taxon>Actinomycetota</taxon>
        <taxon>Actinomycetes</taxon>
        <taxon>Mycobacteriales</taxon>
        <taxon>Mycobacteriaceae</taxon>
        <taxon>Mycobacterium</taxon>
    </lineage>
</organism>
<accession>A0A1V3XH75</accession>
<evidence type="ECO:0000313" key="1">
    <source>
        <dbReference type="EMBL" id="OOK78458.1"/>
    </source>
</evidence>
<dbReference type="Proteomes" id="UP000189229">
    <property type="component" value="Unassembled WGS sequence"/>
</dbReference>
<protein>
    <submittedName>
        <fullName evidence="1">Uncharacterized protein</fullName>
    </submittedName>
</protein>
<sequence>MNGNAVQPFTGLTASYPDPGRAPECAEDIEVTILSYVRWPDSVRPLLPPVRPARYMPDRHRITSAAMQLDLTGEPLVAAPAHGLPIEYMEGPTVTAACCTVSR</sequence>
<dbReference type="AlphaFoldDB" id="A0A1V3XH75"/>
<proteinExistence type="predicted"/>
<dbReference type="EMBL" id="MVBM01000002">
    <property type="protein sequence ID" value="OOK78458.1"/>
    <property type="molecule type" value="Genomic_DNA"/>
</dbReference>
<comment type="caution">
    <text evidence="1">The sequence shown here is derived from an EMBL/GenBank/DDBJ whole genome shotgun (WGS) entry which is preliminary data.</text>
</comment>